<dbReference type="GO" id="GO:0005516">
    <property type="term" value="F:calmodulin binding"/>
    <property type="evidence" value="ECO:0007669"/>
    <property type="project" value="TreeGrafter"/>
</dbReference>
<protein>
    <submittedName>
        <fullName evidence="1">(California timema) hypothetical protein</fullName>
    </submittedName>
</protein>
<sequence length="111" mass="12337">MTQLWLKTRGRRVERDQTHVLTLRSDISLVNMDNGVKVITARCPISPCVSLFPSCVYDRRNVFGAEDKSHIGHMKAVKQSVLDGTSKWSAKIAITGSCCSQQLVKTTTNNT</sequence>
<dbReference type="GO" id="GO:0031594">
    <property type="term" value="C:neuromuscular junction"/>
    <property type="evidence" value="ECO:0007669"/>
    <property type="project" value="TreeGrafter"/>
</dbReference>
<organism evidence="1">
    <name type="scientific">Timema californicum</name>
    <name type="common">California timema</name>
    <name type="synonym">Walking stick</name>
    <dbReference type="NCBI Taxonomy" id="61474"/>
    <lineage>
        <taxon>Eukaryota</taxon>
        <taxon>Metazoa</taxon>
        <taxon>Ecdysozoa</taxon>
        <taxon>Arthropoda</taxon>
        <taxon>Hexapoda</taxon>
        <taxon>Insecta</taxon>
        <taxon>Pterygota</taxon>
        <taxon>Neoptera</taxon>
        <taxon>Polyneoptera</taxon>
        <taxon>Phasmatodea</taxon>
        <taxon>Timematodea</taxon>
        <taxon>Timematoidea</taxon>
        <taxon>Timematidae</taxon>
        <taxon>Timema</taxon>
    </lineage>
</organism>
<dbReference type="PANTHER" id="PTHR10480">
    <property type="entry name" value="PROTEIN UNC-13 HOMOLOG"/>
    <property type="match status" value="1"/>
</dbReference>
<dbReference type="GO" id="GO:0017075">
    <property type="term" value="F:syntaxin-1 binding"/>
    <property type="evidence" value="ECO:0007669"/>
    <property type="project" value="TreeGrafter"/>
</dbReference>
<name>A0A7R9JAP9_TIMCA</name>
<dbReference type="GO" id="GO:0099525">
    <property type="term" value="P:presynaptic dense core vesicle exocytosis"/>
    <property type="evidence" value="ECO:0007669"/>
    <property type="project" value="TreeGrafter"/>
</dbReference>
<dbReference type="GO" id="GO:0019992">
    <property type="term" value="F:diacylglycerol binding"/>
    <property type="evidence" value="ECO:0007669"/>
    <property type="project" value="InterPro"/>
</dbReference>
<dbReference type="GO" id="GO:0043195">
    <property type="term" value="C:terminal bouton"/>
    <property type="evidence" value="ECO:0007669"/>
    <property type="project" value="TreeGrafter"/>
</dbReference>
<dbReference type="GO" id="GO:0098831">
    <property type="term" value="C:presynaptic active zone cytoplasmic component"/>
    <property type="evidence" value="ECO:0007669"/>
    <property type="project" value="TreeGrafter"/>
</dbReference>
<dbReference type="AlphaFoldDB" id="A0A7R9JAP9"/>
<dbReference type="EMBL" id="OE183601">
    <property type="protein sequence ID" value="CAD7575827.1"/>
    <property type="molecule type" value="Genomic_DNA"/>
</dbReference>
<dbReference type="GO" id="GO:0035249">
    <property type="term" value="P:synaptic transmission, glutamatergic"/>
    <property type="evidence" value="ECO:0007669"/>
    <property type="project" value="TreeGrafter"/>
</dbReference>
<dbReference type="GO" id="GO:0016081">
    <property type="term" value="P:synaptic vesicle docking"/>
    <property type="evidence" value="ECO:0007669"/>
    <property type="project" value="TreeGrafter"/>
</dbReference>
<dbReference type="PANTHER" id="PTHR10480:SF12">
    <property type="entry name" value="UNC-13, ISOFORM E"/>
    <property type="match status" value="1"/>
</dbReference>
<reference evidence="1" key="1">
    <citation type="submission" date="2020-11" db="EMBL/GenBank/DDBJ databases">
        <authorList>
            <person name="Tran Van P."/>
        </authorList>
    </citation>
    <scope>NUCLEOTIDE SEQUENCE</scope>
</reference>
<evidence type="ECO:0000313" key="1">
    <source>
        <dbReference type="EMBL" id="CAD7575827.1"/>
    </source>
</evidence>
<dbReference type="GO" id="GO:0042734">
    <property type="term" value="C:presynaptic membrane"/>
    <property type="evidence" value="ECO:0007669"/>
    <property type="project" value="TreeGrafter"/>
</dbReference>
<dbReference type="GO" id="GO:0061789">
    <property type="term" value="P:dense core granule priming"/>
    <property type="evidence" value="ECO:0007669"/>
    <property type="project" value="TreeGrafter"/>
</dbReference>
<proteinExistence type="predicted"/>
<dbReference type="InterPro" id="IPR027080">
    <property type="entry name" value="Unc-13"/>
</dbReference>
<accession>A0A7R9JAP9</accession>
<dbReference type="GO" id="GO:0030672">
    <property type="term" value="C:synaptic vesicle membrane"/>
    <property type="evidence" value="ECO:0007669"/>
    <property type="project" value="TreeGrafter"/>
</dbReference>
<gene>
    <name evidence="1" type="ORF">TCMB3V08_LOCUS8406</name>
</gene>
<dbReference type="GO" id="GO:0016082">
    <property type="term" value="P:synaptic vesicle priming"/>
    <property type="evidence" value="ECO:0007669"/>
    <property type="project" value="TreeGrafter"/>
</dbReference>